<feature type="non-terminal residue" evidence="2">
    <location>
        <position position="107"/>
    </location>
</feature>
<dbReference type="Gene3D" id="3.50.30.50">
    <property type="entry name" value="Putative cyclase"/>
    <property type="match status" value="1"/>
</dbReference>
<keyword evidence="1" id="KW-0812">Transmembrane</keyword>
<dbReference type="GO" id="GO:0019441">
    <property type="term" value="P:L-tryptophan catabolic process to kynurenine"/>
    <property type="evidence" value="ECO:0007669"/>
    <property type="project" value="InterPro"/>
</dbReference>
<keyword evidence="1" id="KW-0472">Membrane</keyword>
<evidence type="ECO:0000256" key="1">
    <source>
        <dbReference type="SAM" id="Phobius"/>
    </source>
</evidence>
<reference evidence="2" key="1">
    <citation type="submission" date="2018-05" db="EMBL/GenBank/DDBJ databases">
        <authorList>
            <person name="Lanie J.A."/>
            <person name="Ng W.-L."/>
            <person name="Kazmierczak K.M."/>
            <person name="Andrzejewski T.M."/>
            <person name="Davidsen T.M."/>
            <person name="Wayne K.J."/>
            <person name="Tettelin H."/>
            <person name="Glass J.I."/>
            <person name="Rusch D."/>
            <person name="Podicherti R."/>
            <person name="Tsui H.-C.T."/>
            <person name="Winkler M.E."/>
        </authorList>
    </citation>
    <scope>NUCLEOTIDE SEQUENCE</scope>
</reference>
<dbReference type="InterPro" id="IPR037175">
    <property type="entry name" value="KFase_sf"/>
</dbReference>
<proteinExistence type="predicted"/>
<evidence type="ECO:0000313" key="2">
    <source>
        <dbReference type="EMBL" id="SUZ56687.1"/>
    </source>
</evidence>
<organism evidence="2">
    <name type="scientific">marine metagenome</name>
    <dbReference type="NCBI Taxonomy" id="408172"/>
    <lineage>
        <taxon>unclassified sequences</taxon>
        <taxon>metagenomes</taxon>
        <taxon>ecological metagenomes</taxon>
    </lineage>
</organism>
<protein>
    <submittedName>
        <fullName evidence="2">Uncharacterized protein</fullName>
    </submittedName>
</protein>
<feature type="transmembrane region" description="Helical" evidence="1">
    <location>
        <begin position="12"/>
        <end position="31"/>
    </location>
</feature>
<dbReference type="GO" id="GO:0004061">
    <property type="term" value="F:arylformamidase activity"/>
    <property type="evidence" value="ECO:0007669"/>
    <property type="project" value="InterPro"/>
</dbReference>
<dbReference type="EMBL" id="UINC01000518">
    <property type="protein sequence ID" value="SUZ56687.1"/>
    <property type="molecule type" value="Genomic_DNA"/>
</dbReference>
<sequence>MISLFLLERSAVMRKVLGFITMVVFTGLFVACTPAQIPESVPEPEPIATLVDGLSSGKVTVVDLTQPLNAETPIIQLPPPLANTPGFTSHLISNFDDDGPAWYWNWV</sequence>
<name>A0A381NQ80_9ZZZZ</name>
<dbReference type="AlphaFoldDB" id="A0A381NQ80"/>
<gene>
    <name evidence="2" type="ORF">METZ01_LOCUS9541</name>
</gene>
<feature type="non-terminal residue" evidence="2">
    <location>
        <position position="1"/>
    </location>
</feature>
<keyword evidence="1" id="KW-1133">Transmembrane helix</keyword>
<accession>A0A381NQ80</accession>